<dbReference type="Proteomes" id="UP000235371">
    <property type="component" value="Unassembled WGS sequence"/>
</dbReference>
<evidence type="ECO:0000313" key="5">
    <source>
        <dbReference type="Proteomes" id="UP000235371"/>
    </source>
</evidence>
<evidence type="ECO:0000256" key="2">
    <source>
        <dbReference type="SAM" id="SignalP"/>
    </source>
</evidence>
<name>A0A2J6TK76_9HELO</name>
<proteinExistence type="predicted"/>
<dbReference type="InParanoid" id="A0A2J6TK76"/>
<feature type="region of interest" description="Disordered" evidence="1">
    <location>
        <begin position="596"/>
        <end position="715"/>
    </location>
</feature>
<dbReference type="OrthoDB" id="3543815at2759"/>
<dbReference type="EMBL" id="KZ613782">
    <property type="protein sequence ID" value="PMD63423.1"/>
    <property type="molecule type" value="Genomic_DNA"/>
</dbReference>
<evidence type="ECO:0000313" key="4">
    <source>
        <dbReference type="EMBL" id="PMD63423.1"/>
    </source>
</evidence>
<dbReference type="RefSeq" id="XP_024740327.1">
    <property type="nucleotide sequence ID" value="XM_024886582.1"/>
</dbReference>
<feature type="non-terminal residue" evidence="4">
    <location>
        <position position="766"/>
    </location>
</feature>
<evidence type="ECO:0000256" key="1">
    <source>
        <dbReference type="SAM" id="MobiDB-lite"/>
    </source>
</evidence>
<feature type="domain" description="WSC" evidence="3">
    <location>
        <begin position="424"/>
        <end position="526"/>
    </location>
</feature>
<feature type="signal peptide" evidence="2">
    <location>
        <begin position="1"/>
        <end position="27"/>
    </location>
</feature>
<dbReference type="Pfam" id="PF01822">
    <property type="entry name" value="WSC"/>
    <property type="match status" value="1"/>
</dbReference>
<dbReference type="PROSITE" id="PS51212">
    <property type="entry name" value="WSC"/>
    <property type="match status" value="2"/>
</dbReference>
<feature type="chain" id="PRO_5014395262" description="WSC domain-containing protein" evidence="2">
    <location>
        <begin position="28"/>
        <end position="766"/>
    </location>
</feature>
<dbReference type="STRING" id="1095630.A0A2J6TK76"/>
<keyword evidence="2" id="KW-0732">Signal</keyword>
<dbReference type="GeneID" id="36594659"/>
<feature type="domain" description="WSC" evidence="3">
    <location>
        <begin position="248"/>
        <end position="355"/>
    </location>
</feature>
<dbReference type="AlphaFoldDB" id="A0A2J6TK76"/>
<reference evidence="4 5" key="1">
    <citation type="submission" date="2016-04" db="EMBL/GenBank/DDBJ databases">
        <title>A degradative enzymes factory behind the ericoid mycorrhizal symbiosis.</title>
        <authorList>
            <consortium name="DOE Joint Genome Institute"/>
            <person name="Martino E."/>
            <person name="Morin E."/>
            <person name="Grelet G."/>
            <person name="Kuo A."/>
            <person name="Kohler A."/>
            <person name="Daghino S."/>
            <person name="Barry K."/>
            <person name="Choi C."/>
            <person name="Cichocki N."/>
            <person name="Clum A."/>
            <person name="Copeland A."/>
            <person name="Hainaut M."/>
            <person name="Haridas S."/>
            <person name="Labutti K."/>
            <person name="Lindquist E."/>
            <person name="Lipzen A."/>
            <person name="Khouja H.-R."/>
            <person name="Murat C."/>
            <person name="Ohm R."/>
            <person name="Olson A."/>
            <person name="Spatafora J."/>
            <person name="Veneault-Fourrey C."/>
            <person name="Henrissat B."/>
            <person name="Grigoriev I."/>
            <person name="Martin F."/>
            <person name="Perotto S."/>
        </authorList>
    </citation>
    <scope>NUCLEOTIDE SEQUENCE [LARGE SCALE GENOMIC DNA]</scope>
    <source>
        <strain evidence="4 5">E</strain>
    </source>
</reference>
<accession>A0A2J6TK76</accession>
<protein>
    <recommendedName>
        <fullName evidence="3">WSC domain-containing protein</fullName>
    </recommendedName>
</protein>
<dbReference type="InterPro" id="IPR002889">
    <property type="entry name" value="WSC_carb-bd"/>
</dbReference>
<gene>
    <name evidence="4" type="ORF">K444DRAFT_661417</name>
</gene>
<keyword evidence="5" id="KW-1185">Reference proteome</keyword>
<organism evidence="4 5">
    <name type="scientific">Hyaloscypha bicolor E</name>
    <dbReference type="NCBI Taxonomy" id="1095630"/>
    <lineage>
        <taxon>Eukaryota</taxon>
        <taxon>Fungi</taxon>
        <taxon>Dikarya</taxon>
        <taxon>Ascomycota</taxon>
        <taxon>Pezizomycotina</taxon>
        <taxon>Leotiomycetes</taxon>
        <taxon>Helotiales</taxon>
        <taxon>Hyaloscyphaceae</taxon>
        <taxon>Hyaloscypha</taxon>
        <taxon>Hyaloscypha bicolor</taxon>
    </lineage>
</organism>
<sequence length="766" mass="79258">MMKPFGSALGSCVLALWVFATLAHCQGGSFGWLPGYGDGLVTCNGTSANLTSYNMTNFVGCMDLGLDATSQPFGLTNNSTVVTMGTGSLMPPFNFNSYGPTSFPGFPTNGNSTWTTMETHLNCSIVCRVHGMKYAIILYGSCTCSPYIPYNSWFVFNLATKPNWKDSILVTALIPNSLSACCPLKNGSTYGQFGDNTQYYTGADAGTADLSYTYNSSALYTGHTASAIWIDITFASDSTLVLSTQATLYQYLACFMMSDSTTTFMPLGFINNFTSPSQCYTFCAGVNMPYAGMTYQGGSFPIKCACGTEFAPGSYQYLPDSGQCNSDCTTGATNTCTVGSDCCGKSIYYAVYRNPNLLGCYEPPIPGTSLIGTATYPVACFSTVYTQTIKPTKVFVNPNPTGVYNPWSTPPRQYDWTISTSGSSFEYLGCYSAGTLITVAGTNITVSNPQSMTPILCAAHCSVYPFFSINVVDGLDRTVICWCGSAWTGSVAIQEPFFYCNEQCPTPAAGRQLCGGRYIASTIAPAIGIYGPTAVVATLSRTILATSTYSCVMTSSTSSSSSSSSSSSLSSSVPITSSSSSSSGSSLHTSSTTLTSSSFSSSSSSMPITSSSSSSSGSSLRTSSTMSSSSTILSSSTLSSSSSASSSSSSSYISSPRTTSSLSLSSSSTVSSSSSSSGSSTLSSSSSASSSSSSSSSSIAFSSSSASSSSSSSYTLSPQIISSLSLSSSSSFSSSAPSLNSKLDVSSTELLSSISSSGPYKSSTAS</sequence>
<evidence type="ECO:0000259" key="3">
    <source>
        <dbReference type="PROSITE" id="PS51212"/>
    </source>
</evidence>